<keyword evidence="9" id="KW-0820">tRNA-binding</keyword>
<dbReference type="InterPro" id="IPR023674">
    <property type="entry name" value="Ribosomal_uL1-like"/>
</dbReference>
<dbReference type="PIRSF" id="PIRSF002155">
    <property type="entry name" value="Ribosomal_L1"/>
    <property type="match status" value="1"/>
</dbReference>
<dbReference type="GO" id="GO:0006417">
    <property type="term" value="P:regulation of translation"/>
    <property type="evidence" value="ECO:0007669"/>
    <property type="project" value="UniProtKB-KW"/>
</dbReference>
<keyword evidence="5 9" id="KW-0694">RNA-binding</keyword>
<dbReference type="GO" id="GO:0000049">
    <property type="term" value="F:tRNA binding"/>
    <property type="evidence" value="ECO:0007669"/>
    <property type="project" value="UniProtKB-KW"/>
</dbReference>
<dbReference type="InterPro" id="IPR023673">
    <property type="entry name" value="Ribosomal_uL1_CS"/>
</dbReference>
<dbReference type="InterPro" id="IPR002143">
    <property type="entry name" value="Ribosomal_uL1"/>
</dbReference>
<dbReference type="HAMAP" id="MF_01318_B">
    <property type="entry name" value="Ribosomal_uL1_B"/>
    <property type="match status" value="1"/>
</dbReference>
<dbReference type="InterPro" id="IPR005878">
    <property type="entry name" value="Ribosom_uL1_bac-type"/>
</dbReference>
<evidence type="ECO:0000256" key="2">
    <source>
        <dbReference type="ARBA" id="ARBA00022491"/>
    </source>
</evidence>
<evidence type="ECO:0000313" key="12">
    <source>
        <dbReference type="Proteomes" id="UP000178724"/>
    </source>
</evidence>
<dbReference type="FunFam" id="3.40.50.790:FF:000001">
    <property type="entry name" value="50S ribosomal protein L1"/>
    <property type="match status" value="1"/>
</dbReference>
<comment type="similarity">
    <text evidence="1 9 10">Belongs to the universal ribosomal protein uL1 family.</text>
</comment>
<dbReference type="InterPro" id="IPR016095">
    <property type="entry name" value="Ribosomal_uL1_3-a/b-sand"/>
</dbReference>
<dbReference type="PANTHER" id="PTHR36427:SF3">
    <property type="entry name" value="LARGE RIBOSOMAL SUBUNIT PROTEIN UL1M"/>
    <property type="match status" value="1"/>
</dbReference>
<comment type="subunit">
    <text evidence="9">Part of the 50S ribosomal subunit.</text>
</comment>
<keyword evidence="6 9" id="KW-0689">Ribosomal protein</keyword>
<evidence type="ECO:0000256" key="4">
    <source>
        <dbReference type="ARBA" id="ARBA00022845"/>
    </source>
</evidence>
<keyword evidence="2 9" id="KW-0678">Repressor</keyword>
<sequence>MLNKKYIEKAKLVDREKFYAPAEAIALLPQTKRAKFDESIDLAVKLGVDVVKNPSVRGTVALPAGSGKAKRVAVITKPDRVKEAEAAGAVAAGSVDLIEKIKGGFLGFDVLIASPDMMLEVGKLGKILGTKGLMPNPKSGTVTPEIGKAVKEFQGGKVEFKMDKGGVVHLGIGKVSFKPEGLHDNLKAALSALSHAKPSGLKGAYIKSITVSTTMGPGLKIDPGQAMDEVQ</sequence>
<name>A0A1F4Q423_UNCSA</name>
<comment type="function">
    <text evidence="9">Binds directly to 23S rRNA. The L1 stalk is quite mobile in the ribosome, and is involved in E site tRNA release.</text>
</comment>
<dbReference type="NCBIfam" id="TIGR01169">
    <property type="entry name" value="rplA_bact"/>
    <property type="match status" value="1"/>
</dbReference>
<keyword evidence="7 9" id="KW-0687">Ribonucleoprotein</keyword>
<comment type="function">
    <text evidence="9">Protein L1 is also a translational repressor protein, it controls the translation of the L11 operon by binding to its mRNA.</text>
</comment>
<evidence type="ECO:0000256" key="6">
    <source>
        <dbReference type="ARBA" id="ARBA00022980"/>
    </source>
</evidence>
<proteinExistence type="inferred from homology"/>
<comment type="caution">
    <text evidence="11">The sequence shown here is derived from an EMBL/GenBank/DDBJ whole genome shotgun (WGS) entry which is preliminary data.</text>
</comment>
<reference evidence="11 12" key="1">
    <citation type="journal article" date="2016" name="Nat. Commun.">
        <title>Thousands of microbial genomes shed light on interconnected biogeochemical processes in an aquifer system.</title>
        <authorList>
            <person name="Anantharaman K."/>
            <person name="Brown C.T."/>
            <person name="Hug L.A."/>
            <person name="Sharon I."/>
            <person name="Castelle C.J."/>
            <person name="Probst A.J."/>
            <person name="Thomas B.C."/>
            <person name="Singh A."/>
            <person name="Wilkins M.J."/>
            <person name="Karaoz U."/>
            <person name="Brodie E.L."/>
            <person name="Williams K.H."/>
            <person name="Hubbard S.S."/>
            <person name="Banfield J.F."/>
        </authorList>
    </citation>
    <scope>NUCLEOTIDE SEQUENCE [LARGE SCALE GENOMIC DNA]</scope>
</reference>
<dbReference type="InterPro" id="IPR028364">
    <property type="entry name" value="Ribosomal_uL1/biogenesis"/>
</dbReference>
<evidence type="ECO:0000256" key="7">
    <source>
        <dbReference type="ARBA" id="ARBA00023274"/>
    </source>
</evidence>
<keyword evidence="4 9" id="KW-0810">Translation regulation</keyword>
<dbReference type="Pfam" id="PF00687">
    <property type="entry name" value="Ribosomal_L1"/>
    <property type="match status" value="1"/>
</dbReference>
<gene>
    <name evidence="9" type="primary">rplA</name>
    <name evidence="11" type="ORF">A2625_03495</name>
</gene>
<evidence type="ECO:0000256" key="8">
    <source>
        <dbReference type="ARBA" id="ARBA00035241"/>
    </source>
</evidence>
<dbReference type="Proteomes" id="UP000178724">
    <property type="component" value="Unassembled WGS sequence"/>
</dbReference>
<dbReference type="GO" id="GO:0006412">
    <property type="term" value="P:translation"/>
    <property type="evidence" value="ECO:0007669"/>
    <property type="project" value="UniProtKB-UniRule"/>
</dbReference>
<dbReference type="Gene3D" id="3.40.50.790">
    <property type="match status" value="1"/>
</dbReference>
<dbReference type="GO" id="GO:0003735">
    <property type="term" value="F:structural constituent of ribosome"/>
    <property type="evidence" value="ECO:0007669"/>
    <property type="project" value="InterPro"/>
</dbReference>
<keyword evidence="3 9" id="KW-0699">rRNA-binding</keyword>
<evidence type="ECO:0000256" key="5">
    <source>
        <dbReference type="ARBA" id="ARBA00022884"/>
    </source>
</evidence>
<dbReference type="EMBL" id="METM01000007">
    <property type="protein sequence ID" value="OGB90589.1"/>
    <property type="molecule type" value="Genomic_DNA"/>
</dbReference>
<evidence type="ECO:0000256" key="3">
    <source>
        <dbReference type="ARBA" id="ARBA00022730"/>
    </source>
</evidence>
<dbReference type="GO" id="GO:0019843">
    <property type="term" value="F:rRNA binding"/>
    <property type="evidence" value="ECO:0007669"/>
    <property type="project" value="UniProtKB-UniRule"/>
</dbReference>
<evidence type="ECO:0000256" key="9">
    <source>
        <dbReference type="HAMAP-Rule" id="MF_01318"/>
    </source>
</evidence>
<dbReference type="GO" id="GO:0015934">
    <property type="term" value="C:large ribosomal subunit"/>
    <property type="evidence" value="ECO:0007669"/>
    <property type="project" value="InterPro"/>
</dbReference>
<accession>A0A1F4Q423</accession>
<dbReference type="PROSITE" id="PS01199">
    <property type="entry name" value="RIBOSOMAL_L1"/>
    <property type="match status" value="1"/>
</dbReference>
<dbReference type="AlphaFoldDB" id="A0A1F4Q423"/>
<evidence type="ECO:0000313" key="11">
    <source>
        <dbReference type="EMBL" id="OGB90589.1"/>
    </source>
</evidence>
<dbReference type="CDD" id="cd00403">
    <property type="entry name" value="Ribosomal_L1"/>
    <property type="match status" value="1"/>
</dbReference>
<evidence type="ECO:0000256" key="10">
    <source>
        <dbReference type="RuleBase" id="RU000659"/>
    </source>
</evidence>
<dbReference type="Gene3D" id="3.30.190.20">
    <property type="match status" value="1"/>
</dbReference>
<protein>
    <recommendedName>
        <fullName evidence="8 9">Large ribosomal subunit protein uL1</fullName>
    </recommendedName>
</protein>
<dbReference type="SUPFAM" id="SSF56808">
    <property type="entry name" value="Ribosomal protein L1"/>
    <property type="match status" value="1"/>
</dbReference>
<organism evidence="11 12">
    <name type="scientific">candidate division WOR-1 bacterium RIFCSPHIGHO2_01_FULL_53_15</name>
    <dbReference type="NCBI Taxonomy" id="1802564"/>
    <lineage>
        <taxon>Bacteria</taxon>
        <taxon>Bacillati</taxon>
        <taxon>Saganbacteria</taxon>
    </lineage>
</organism>
<dbReference type="PANTHER" id="PTHR36427">
    <property type="entry name" value="54S RIBOSOMAL PROTEIN L1, MITOCHONDRIAL"/>
    <property type="match status" value="1"/>
</dbReference>
<evidence type="ECO:0000256" key="1">
    <source>
        <dbReference type="ARBA" id="ARBA00010531"/>
    </source>
</evidence>